<dbReference type="Gene3D" id="1.25.40.390">
    <property type="match status" value="1"/>
</dbReference>
<evidence type="ECO:0000313" key="2">
    <source>
        <dbReference type="Proteomes" id="UP000479293"/>
    </source>
</evidence>
<dbReference type="SUPFAM" id="SSF48452">
    <property type="entry name" value="TPR-like"/>
    <property type="match status" value="1"/>
</dbReference>
<dbReference type="PROSITE" id="PS51257">
    <property type="entry name" value="PROKAR_LIPOPROTEIN"/>
    <property type="match status" value="1"/>
</dbReference>
<dbReference type="Proteomes" id="UP000479293">
    <property type="component" value="Unassembled WGS sequence"/>
</dbReference>
<evidence type="ECO:0000313" key="1">
    <source>
        <dbReference type="EMBL" id="MPR36244.1"/>
    </source>
</evidence>
<organism evidence="1 2">
    <name type="scientific">Salmonirosea aquatica</name>
    <dbReference type="NCBI Taxonomy" id="2654236"/>
    <lineage>
        <taxon>Bacteria</taxon>
        <taxon>Pseudomonadati</taxon>
        <taxon>Bacteroidota</taxon>
        <taxon>Cytophagia</taxon>
        <taxon>Cytophagales</taxon>
        <taxon>Spirosomataceae</taxon>
        <taxon>Salmonirosea</taxon>
    </lineage>
</organism>
<accession>A0A7C9FB21</accession>
<dbReference type="EMBL" id="WHLY01000002">
    <property type="protein sequence ID" value="MPR36244.1"/>
    <property type="molecule type" value="Genomic_DNA"/>
</dbReference>
<proteinExistence type="predicted"/>
<name>A0A7C9FB21_9BACT</name>
<keyword evidence="2" id="KW-1185">Reference proteome</keyword>
<reference evidence="1 2" key="1">
    <citation type="submission" date="2019-10" db="EMBL/GenBank/DDBJ databases">
        <title>Draft Genome Sequence of Cytophagaceae sp. SJW1-29.</title>
        <authorList>
            <person name="Choi A."/>
        </authorList>
    </citation>
    <scope>NUCLEOTIDE SEQUENCE [LARGE SCALE GENOMIC DNA]</scope>
    <source>
        <strain evidence="1 2">SJW1-29</strain>
    </source>
</reference>
<sequence length="484" mass="53860">MNHKSLYIKVLFITLVSFTLSCTKDFEEINTNPNAPVDVQPSLLLRKVLFDYNEQMSYEGFVAGNLLGQYFTAIDFNLFDRHSLTEPQYGGNAWPFIYTNLRDNEILLQKSRANPAFAVYEGPALVLKAYMAAALTDLYGDVPYSEALSGKSGVILPKYDTQESIYTAPGGILDNLDQAVAALKNYKGATKLDGDILYSGNLSKWVLFANSLKIKYLMRISGKADVKARLQAVYNEGTFIKASTDNATYKFTASQPNNFRMATARIGDYNLFIMSKTIEEILANLNDPRVAVYFRPTAADPKVYKGLLNGPDASKLSISVSNYSLSGAIFRENSDKLNANYMTAYETSFWLAEAAEKGLIDASAKEWYEKGITQAFAYWLTPLPATYLTSDKVGYKANGQNPIEQIITQKWLASLDNGYEGWIEWRRTGFPKLKTISASLNNNLIPVRLPYPGSEAALNGEAFQQAAAKTDNNSVNVPTWWATK</sequence>
<dbReference type="InterPro" id="IPR041662">
    <property type="entry name" value="SusD-like_2"/>
</dbReference>
<protein>
    <submittedName>
        <fullName evidence="1">SusD/RagB family nutrient-binding outer membrane lipoprotein</fullName>
    </submittedName>
</protein>
<dbReference type="RefSeq" id="WP_152763974.1">
    <property type="nucleotide sequence ID" value="NZ_WHLY01000002.1"/>
</dbReference>
<dbReference type="Pfam" id="PF12771">
    <property type="entry name" value="SusD-like_2"/>
    <property type="match status" value="1"/>
</dbReference>
<gene>
    <name evidence="1" type="ORF">GBK04_23580</name>
</gene>
<comment type="caution">
    <text evidence="1">The sequence shown here is derived from an EMBL/GenBank/DDBJ whole genome shotgun (WGS) entry which is preliminary data.</text>
</comment>
<dbReference type="AlphaFoldDB" id="A0A7C9FB21"/>
<keyword evidence="1" id="KW-0449">Lipoprotein</keyword>
<dbReference type="InterPro" id="IPR011990">
    <property type="entry name" value="TPR-like_helical_dom_sf"/>
</dbReference>